<evidence type="ECO:0000313" key="2">
    <source>
        <dbReference type="Proteomes" id="UP000033452"/>
    </source>
</evidence>
<dbReference type="PATRIC" id="fig|43658.5.peg.2844"/>
<keyword evidence="2" id="KW-1185">Reference proteome</keyword>
<dbReference type="SUPFAM" id="SSF48371">
    <property type="entry name" value="ARM repeat"/>
    <property type="match status" value="1"/>
</dbReference>
<dbReference type="InterPro" id="IPR016024">
    <property type="entry name" value="ARM-type_fold"/>
</dbReference>
<protein>
    <submittedName>
        <fullName evidence="1">Capsule biosynthesis protein CapB</fullName>
    </submittedName>
</protein>
<dbReference type="GO" id="GO:0045227">
    <property type="term" value="P:capsule polysaccharide biosynthetic process"/>
    <property type="evidence" value="ECO:0007669"/>
    <property type="project" value="InterPro"/>
</dbReference>
<dbReference type="EMBL" id="JXYA01000028">
    <property type="protein sequence ID" value="KJZ08138.1"/>
    <property type="molecule type" value="Genomic_DNA"/>
</dbReference>
<comment type="caution">
    <text evidence="1">The sequence shown here is derived from an EMBL/GenBank/DDBJ whole genome shotgun (WGS) entry which is preliminary data.</text>
</comment>
<dbReference type="InterPro" id="IPR008337">
    <property type="entry name" value="Capsule_biosynth_CapB"/>
</dbReference>
<accession>A0A0F4QKB1</accession>
<sequence length="1369" mass="157611">MADNQFKSQLQAILFADTEKFWLNLHRHKYHQLLEELASWELLQNQPKDEQLDYWQLLQTIAFLRHKIERLHEQLEGHDADYQSFVERLGKAELATEKQLHILKYAETLGASGTQLQQDKQAFSRWFDEGAVIGRYQTLVADLEQDLRFFIAKLGALTNRYLRLSEDNLDKAWKKLDLQPFFLRLMATSNNAHVRHGMIRALVNQVSLINEFKADPELDSELIAELIELLDAENTPYQAVVDILEILIHQRPTFVRSYMWAYVETSERDSTPAQKRNDQLFIVAAMPRILANKYPLAERDIPLLHELAQHPFARVRQVCIEQLPNLPDKLAKTLLEQRFTDETVDAVRFTLVKQLTAARFATDSYAFNLWRSLLLGKECLEVKRMLLEQSPRLMLNQAVETPLDDDAVSQDTTLAQNYIEVLNQALSCEPSLAVRRYITRTREQLISFTQQSLHAQLAQQLAEQESVYLPGDIDQDTLGRALSMLAQHEQSFNAYRDKQGWRVIVGYKRRRRFWRVWHEFFSPSTDKRQSFSHTSAKIPSAQLHVPSCTTAEISATNVPGEALYHLKEASARPHLPLPDYLLSVLSQDHLKTSCKNYTPDGILVVTPPKHVWQRVRAYWQLSVNYAEIDGLRKGNELEQQNYLARIRKLGFALEFKPYGSELDCDFPLEAGISKLFARAGVPGVLVNLGYSFKEYLYSIYQNSIGQLVFFVSTFIAYFWLRHIRLNRKIRTNRAKIPVTIGGWGTRGKSGTERLKAALFSSLALRVVTKTTGCEAMMIFARSSGEQYELPLFRPFDKASIWEQSDVLDFARSVRADVFLWECMGLTPRYVRILRRWMRDNFTTITNTYPDHEDILGPTGVDVAQEMAAFIGSRTQIFTAEQTMAPILNRAADHKQSTLIQLHWGDGFQITPDIRALYPYEEHPDNIALVCKMAQYIGIDKDYVYKETAERIVPDVGVLQHFTPAPVDHVTQSFVNSMSANERLATLENWRRLGLFELNDKPETQTIALLNNRNDRVARSKVFAQVLIEDLCFDHIVVVGSNVDGFEAYLDQALDTRINRLIDNNDKQDLQRLLAQWKCGSDAAQFVEQLNALYDSPWLETAHLDDEDLLGIVLTEHIDDKVQQRLVRQRVHNWQLAQSLLSLEDLTDHQKQLERVLSSILHSKVLLLDNPHITADELTNRIASVGLAGQHQLIVGMQNIKGPGLNYVYAWQHWHTLHASCERLLEPQISHAQFRRDLNKLTQLDKINRIERDYFTKMLHTLGKLPQAQSEFAQAELSHLAERLTQQNAKDEQETERQNLSGFTRFVLQVVESFLDAGAAVKRKKTAQQVYLDIATQRITPERAISVLAALNRGQKPGWLTERWLNRNQN</sequence>
<dbReference type="PRINTS" id="PR01758">
    <property type="entry name" value="CAPSULEPROTB"/>
</dbReference>
<name>A0A0F4QKB1_9GAMM</name>
<dbReference type="RefSeq" id="WP_046005507.1">
    <property type="nucleotide sequence ID" value="NZ_JXYA01000028.1"/>
</dbReference>
<organism evidence="1 2">
    <name type="scientific">Pseudoalteromonas rubra</name>
    <dbReference type="NCBI Taxonomy" id="43658"/>
    <lineage>
        <taxon>Bacteria</taxon>
        <taxon>Pseudomonadati</taxon>
        <taxon>Pseudomonadota</taxon>
        <taxon>Gammaproteobacteria</taxon>
        <taxon>Alteromonadales</taxon>
        <taxon>Pseudoalteromonadaceae</taxon>
        <taxon>Pseudoalteromonas</taxon>
    </lineage>
</organism>
<dbReference type="Proteomes" id="UP000033452">
    <property type="component" value="Unassembled WGS sequence"/>
</dbReference>
<dbReference type="OrthoDB" id="2884at2"/>
<gene>
    <name evidence="1" type="ORF">TW77_13470</name>
</gene>
<dbReference type="GO" id="GO:0016020">
    <property type="term" value="C:membrane"/>
    <property type="evidence" value="ECO:0007669"/>
    <property type="project" value="InterPro"/>
</dbReference>
<proteinExistence type="predicted"/>
<evidence type="ECO:0000313" key="1">
    <source>
        <dbReference type="EMBL" id="KJZ08138.1"/>
    </source>
</evidence>
<reference evidence="1 2" key="1">
    <citation type="journal article" date="2015" name="BMC Genomics">
        <title>Genome mining reveals unlocked bioactive potential of marine Gram-negative bacteria.</title>
        <authorList>
            <person name="Machado H."/>
            <person name="Sonnenschein E.C."/>
            <person name="Melchiorsen J."/>
            <person name="Gram L."/>
        </authorList>
    </citation>
    <scope>NUCLEOTIDE SEQUENCE [LARGE SCALE GENOMIC DNA]</scope>
    <source>
        <strain evidence="1 2">S2471</strain>
    </source>
</reference>